<reference evidence="4" key="1">
    <citation type="submission" date="2020-05" db="UniProtKB">
        <authorList>
            <consortium name="EnsemblMetazoa"/>
        </authorList>
    </citation>
    <scope>IDENTIFICATION</scope>
    <source>
        <strain evidence="4">BB02</strain>
    </source>
</reference>
<dbReference type="InterPro" id="IPR036770">
    <property type="entry name" value="Ankyrin_rpt-contain_sf"/>
</dbReference>
<protein>
    <submittedName>
        <fullName evidence="4">Uncharacterized protein</fullName>
    </submittedName>
</protein>
<accession>A0A2C9JQP4</accession>
<sequence length="245" mass="26991">MEGSNNSDSKTEAISLQFKSRSIRTISGSALREAVSTSLDMVKSLLGVNPDVLTRDTEGNTPLLVATGQKNICLTDVVEWLIDSGSDVNETNNEGLTPLMLAAENKHYDAMHVLLKAKADVNIVAKGRNPNQTALSLLLTHWYPFWNDQRMASVLLIYGANANYVKSDVIHRIIAMGNGKFVQQLIASGLWPSDIVFGREFQEWPFRTISPLCISLLRKNLALAEYLIVNHLGACHYEALDGSTC</sequence>
<name>A0A2C9JQP4_BIOGL</name>
<evidence type="ECO:0000313" key="4">
    <source>
        <dbReference type="EnsemblMetazoa" id="BGLB006442-PB"/>
    </source>
</evidence>
<dbReference type="PROSITE" id="PS50088">
    <property type="entry name" value="ANK_REPEAT"/>
    <property type="match status" value="2"/>
</dbReference>
<dbReference type="Gene3D" id="1.25.40.20">
    <property type="entry name" value="Ankyrin repeat-containing domain"/>
    <property type="match status" value="1"/>
</dbReference>
<dbReference type="InterPro" id="IPR002110">
    <property type="entry name" value="Ankyrin_rpt"/>
</dbReference>
<dbReference type="SMART" id="SM00248">
    <property type="entry name" value="ANK"/>
    <property type="match status" value="3"/>
</dbReference>
<dbReference type="VEuPathDB" id="VectorBase:BGLB006442"/>
<evidence type="ECO:0000313" key="5">
    <source>
        <dbReference type="Proteomes" id="UP000076420"/>
    </source>
</evidence>
<dbReference type="PANTHER" id="PTHR24198">
    <property type="entry name" value="ANKYRIN REPEAT AND PROTEIN KINASE DOMAIN-CONTAINING PROTEIN"/>
    <property type="match status" value="1"/>
</dbReference>
<dbReference type="KEGG" id="bgt:106063899"/>
<organism evidence="4 5">
    <name type="scientific">Biomphalaria glabrata</name>
    <name type="common">Bloodfluke planorb</name>
    <name type="synonym">Freshwater snail</name>
    <dbReference type="NCBI Taxonomy" id="6526"/>
    <lineage>
        <taxon>Eukaryota</taxon>
        <taxon>Metazoa</taxon>
        <taxon>Spiralia</taxon>
        <taxon>Lophotrochozoa</taxon>
        <taxon>Mollusca</taxon>
        <taxon>Gastropoda</taxon>
        <taxon>Heterobranchia</taxon>
        <taxon>Euthyneura</taxon>
        <taxon>Panpulmonata</taxon>
        <taxon>Hygrophila</taxon>
        <taxon>Lymnaeoidea</taxon>
        <taxon>Planorbidae</taxon>
        <taxon>Biomphalaria</taxon>
    </lineage>
</organism>
<feature type="repeat" description="ANK" evidence="3">
    <location>
        <begin position="58"/>
        <end position="93"/>
    </location>
</feature>
<keyword evidence="1" id="KW-0677">Repeat</keyword>
<gene>
    <name evidence="4" type="primary">106063899</name>
</gene>
<dbReference type="PANTHER" id="PTHR24198:SF165">
    <property type="entry name" value="ANKYRIN REPEAT-CONTAINING PROTEIN-RELATED"/>
    <property type="match status" value="1"/>
</dbReference>
<dbReference type="Pfam" id="PF12796">
    <property type="entry name" value="Ank_2"/>
    <property type="match status" value="1"/>
</dbReference>
<dbReference type="AlphaFoldDB" id="A0A2C9JQP4"/>
<evidence type="ECO:0000256" key="3">
    <source>
        <dbReference type="PROSITE-ProRule" id="PRU00023"/>
    </source>
</evidence>
<evidence type="ECO:0000256" key="1">
    <source>
        <dbReference type="ARBA" id="ARBA00022737"/>
    </source>
</evidence>
<dbReference type="SUPFAM" id="SSF48403">
    <property type="entry name" value="Ankyrin repeat"/>
    <property type="match status" value="1"/>
</dbReference>
<evidence type="ECO:0000256" key="2">
    <source>
        <dbReference type="ARBA" id="ARBA00023043"/>
    </source>
</evidence>
<dbReference type="PROSITE" id="PS50297">
    <property type="entry name" value="ANK_REP_REGION"/>
    <property type="match status" value="2"/>
</dbReference>
<proteinExistence type="predicted"/>
<dbReference type="EnsemblMetazoa" id="BGLB006442-RB">
    <property type="protein sequence ID" value="BGLB006442-PB"/>
    <property type="gene ID" value="BGLB006442"/>
</dbReference>
<dbReference type="Proteomes" id="UP000076420">
    <property type="component" value="Unassembled WGS sequence"/>
</dbReference>
<keyword evidence="2 3" id="KW-0040">ANK repeat</keyword>
<feature type="repeat" description="ANK" evidence="3">
    <location>
        <begin position="94"/>
        <end position="126"/>
    </location>
</feature>